<evidence type="ECO:0000256" key="1">
    <source>
        <dbReference type="ARBA" id="ARBA00004496"/>
    </source>
</evidence>
<reference evidence="10" key="2">
    <citation type="submission" date="2025-09" db="UniProtKB">
        <authorList>
            <consortium name="Ensembl"/>
        </authorList>
    </citation>
    <scope>IDENTIFICATION</scope>
</reference>
<dbReference type="Pfam" id="PF00035">
    <property type="entry name" value="dsrm"/>
    <property type="match status" value="2"/>
</dbReference>
<feature type="domain" description="DRBM" evidence="8">
    <location>
        <begin position="335"/>
        <end position="401"/>
    </location>
</feature>
<evidence type="ECO:0000313" key="10">
    <source>
        <dbReference type="Ensembl" id="ENSOTSP00005077638.1"/>
    </source>
</evidence>
<feature type="region of interest" description="Disordered" evidence="7">
    <location>
        <begin position="414"/>
        <end position="467"/>
    </location>
</feature>
<dbReference type="PROSITE" id="PS51703">
    <property type="entry name" value="DZF"/>
    <property type="match status" value="1"/>
</dbReference>
<evidence type="ECO:0000256" key="4">
    <source>
        <dbReference type="ARBA" id="ARBA00022884"/>
    </source>
</evidence>
<dbReference type="Gene3D" id="1.10.1410.40">
    <property type="match status" value="1"/>
</dbReference>
<dbReference type="FunFam" id="1.10.1410.40:FF:000001">
    <property type="entry name" value="interleukin enhancer-binding factor 3 isoform X1"/>
    <property type="match status" value="1"/>
</dbReference>
<dbReference type="GeneTree" id="ENSGT00940000154687"/>
<dbReference type="Pfam" id="PF07528">
    <property type="entry name" value="DZF_N"/>
    <property type="match status" value="1"/>
</dbReference>
<evidence type="ECO:0000313" key="11">
    <source>
        <dbReference type="Proteomes" id="UP000694402"/>
    </source>
</evidence>
<proteinExistence type="predicted"/>
<dbReference type="FunFam" id="3.30.460.10:FF:000011">
    <property type="entry name" value="interleukin enhancer-binding factor 3 isoform X1"/>
    <property type="match status" value="1"/>
</dbReference>
<dbReference type="GO" id="GO:0003677">
    <property type="term" value="F:DNA binding"/>
    <property type="evidence" value="ECO:0007669"/>
    <property type="project" value="UniProtKB-KW"/>
</dbReference>
<dbReference type="GO" id="GO:0071011">
    <property type="term" value="C:precatalytic spliceosome"/>
    <property type="evidence" value="ECO:0007669"/>
    <property type="project" value="TreeGrafter"/>
</dbReference>
<feature type="compositionally biased region" description="Basic and acidic residues" evidence="7">
    <location>
        <begin position="414"/>
        <end position="432"/>
    </location>
</feature>
<protein>
    <recommendedName>
        <fullName evidence="12">Spermatid perinuclear RNA-binding protein</fullName>
    </recommendedName>
</protein>
<evidence type="ECO:0000256" key="5">
    <source>
        <dbReference type="ARBA" id="ARBA00023125"/>
    </source>
</evidence>
<feature type="domain" description="DZF" evidence="9">
    <location>
        <begin position="1"/>
        <end position="308"/>
    </location>
</feature>
<sequence length="569" mass="62617">MAKHANIYPSPEELEAVQKLVSTVECALKQVSDWIDNLNASQSKLETLYMNASILCGVMRVGLVAKGLLVKGDMDLELVLMCRDKPTKLLLYTVGTNLPVQLQVSCVCLAVFLKVPSANTMCVLILSLSPDEGVGDLEVLDERRCQAALATLRHTKWFQSRVTDLKSCVIVMRILRDMCNRLIVWEPLKGWPMELICEKAIATCNRPLGPGEALRRVMECIASGILLPDGPGVHDPCEREPTDTLSVITGQQAEAITQNAQHALRLLAFGQLYKVLNMNPLPPTKPSHRLSGSDKKGTCRKRQHEDEHTNDRQLFKKMKCNLMGVLDSKMMDPNHPMNALMRLNQVHPGLHYKLLSQSGPVHTPVFTMSVDVQGTVHEASGSSKKTAKLKVALKVLQALGYPAGFEVDLDSLSADERSDGEGRNHRSERNDRMSTSSRSNSVTSTDTCESRIPGPLLTPGGKNPVMELNEKRRGLKYELLSETGGSYDKRFIIEVEVDKQKFRGSGPNKKAAKASAALAALKRLFSDSKDPHNNTRGPRTPVGGQTSLSAHRIDISRAAYVQMSGKVTP</sequence>
<feature type="compositionally biased region" description="Low complexity" evidence="7">
    <location>
        <begin position="434"/>
        <end position="447"/>
    </location>
</feature>
<dbReference type="InterPro" id="IPR049401">
    <property type="entry name" value="DZF_dom_N"/>
</dbReference>
<dbReference type="PANTHER" id="PTHR45762">
    <property type="entry name" value="ZINC FINGER RNA-BINDING PROTEIN"/>
    <property type="match status" value="1"/>
</dbReference>
<feature type="compositionally biased region" description="Basic and acidic residues" evidence="7">
    <location>
        <begin position="291"/>
        <end position="310"/>
    </location>
</feature>
<dbReference type="PANTHER" id="PTHR45762:SF1">
    <property type="entry name" value="SPERMATID PERINUCLEAR RNA-BINDING PROTEIN"/>
    <property type="match status" value="1"/>
</dbReference>
<dbReference type="InterPro" id="IPR006561">
    <property type="entry name" value="DZF_dom"/>
</dbReference>
<evidence type="ECO:0000259" key="9">
    <source>
        <dbReference type="PROSITE" id="PS51703"/>
    </source>
</evidence>
<dbReference type="InterPro" id="IPR049402">
    <property type="entry name" value="DZF_dom_C"/>
</dbReference>
<comment type="subcellular location">
    <subcellularLocation>
        <location evidence="1">Cytoplasm</location>
    </subcellularLocation>
</comment>
<evidence type="ECO:0000256" key="3">
    <source>
        <dbReference type="ARBA" id="ARBA00022737"/>
    </source>
</evidence>
<accession>A0A8C8MBK0</accession>
<dbReference type="GO" id="GO:0003725">
    <property type="term" value="F:double-stranded RNA binding"/>
    <property type="evidence" value="ECO:0007669"/>
    <property type="project" value="TreeGrafter"/>
</dbReference>
<keyword evidence="2" id="KW-0963">Cytoplasm</keyword>
<dbReference type="InterPro" id="IPR043519">
    <property type="entry name" value="NT_sf"/>
</dbReference>
<evidence type="ECO:0000256" key="2">
    <source>
        <dbReference type="ARBA" id="ARBA00022490"/>
    </source>
</evidence>
<dbReference type="SMART" id="SM00358">
    <property type="entry name" value="DSRM"/>
    <property type="match status" value="2"/>
</dbReference>
<feature type="region of interest" description="Disordered" evidence="7">
    <location>
        <begin position="281"/>
        <end position="310"/>
    </location>
</feature>
<keyword evidence="11" id="KW-1185">Reference proteome</keyword>
<keyword evidence="3" id="KW-0677">Repeat</keyword>
<dbReference type="Proteomes" id="UP000694402">
    <property type="component" value="Unassembled WGS sequence"/>
</dbReference>
<dbReference type="SMART" id="SM00572">
    <property type="entry name" value="DZF"/>
    <property type="match status" value="1"/>
</dbReference>
<dbReference type="Pfam" id="PF20965">
    <property type="entry name" value="DZF_C"/>
    <property type="match status" value="1"/>
</dbReference>
<feature type="region of interest" description="Disordered" evidence="7">
    <location>
        <begin position="525"/>
        <end position="548"/>
    </location>
</feature>
<name>A0A8C8MBK0_ONCTS</name>
<evidence type="ECO:0000259" key="8">
    <source>
        <dbReference type="PROSITE" id="PS50137"/>
    </source>
</evidence>
<dbReference type="Gene3D" id="3.30.160.20">
    <property type="match status" value="2"/>
</dbReference>
<feature type="domain" description="DRBM" evidence="8">
    <location>
        <begin position="460"/>
        <end position="526"/>
    </location>
</feature>
<evidence type="ECO:0000256" key="7">
    <source>
        <dbReference type="SAM" id="MobiDB-lite"/>
    </source>
</evidence>
<dbReference type="GO" id="GO:0005737">
    <property type="term" value="C:cytoplasm"/>
    <property type="evidence" value="ECO:0007669"/>
    <property type="project" value="UniProtKB-SubCell"/>
</dbReference>
<keyword evidence="4 6" id="KW-0694">RNA-binding</keyword>
<dbReference type="Ensembl" id="ENSOTST00005084121.2">
    <property type="protein sequence ID" value="ENSOTSP00005077638.1"/>
    <property type="gene ID" value="ENSOTSG00005036513.2"/>
</dbReference>
<dbReference type="Gene3D" id="3.30.460.10">
    <property type="entry name" value="Beta Polymerase, domain 2"/>
    <property type="match status" value="2"/>
</dbReference>
<dbReference type="FunFam" id="3.30.160.20:FF:000008">
    <property type="entry name" value="interleukin enhancer-binding factor 3 isoform X2"/>
    <property type="match status" value="1"/>
</dbReference>
<reference evidence="10" key="1">
    <citation type="submission" date="2025-08" db="UniProtKB">
        <authorList>
            <consortium name="Ensembl"/>
        </authorList>
    </citation>
    <scope>IDENTIFICATION</scope>
</reference>
<dbReference type="PROSITE" id="PS50137">
    <property type="entry name" value="DS_RBD"/>
    <property type="match status" value="2"/>
</dbReference>
<dbReference type="SUPFAM" id="SSF54768">
    <property type="entry name" value="dsRNA-binding domain-like"/>
    <property type="match status" value="2"/>
</dbReference>
<dbReference type="FunFam" id="3.30.160.20:FF:000006">
    <property type="entry name" value="interleukin enhancer-binding factor 3 isoform X2"/>
    <property type="match status" value="1"/>
</dbReference>
<gene>
    <name evidence="10" type="primary">STRBP</name>
</gene>
<dbReference type="InterPro" id="IPR014720">
    <property type="entry name" value="dsRBD_dom"/>
</dbReference>
<dbReference type="GO" id="GO:0003727">
    <property type="term" value="F:single-stranded RNA binding"/>
    <property type="evidence" value="ECO:0007669"/>
    <property type="project" value="TreeGrafter"/>
</dbReference>
<keyword evidence="5" id="KW-0238">DNA-binding</keyword>
<dbReference type="AlphaFoldDB" id="A0A8C8MBK0"/>
<organism evidence="10 11">
    <name type="scientific">Oncorhynchus tshawytscha</name>
    <name type="common">Chinook salmon</name>
    <name type="synonym">Salmo tshawytscha</name>
    <dbReference type="NCBI Taxonomy" id="74940"/>
    <lineage>
        <taxon>Eukaryota</taxon>
        <taxon>Metazoa</taxon>
        <taxon>Chordata</taxon>
        <taxon>Craniata</taxon>
        <taxon>Vertebrata</taxon>
        <taxon>Euteleostomi</taxon>
        <taxon>Actinopterygii</taxon>
        <taxon>Neopterygii</taxon>
        <taxon>Teleostei</taxon>
        <taxon>Protacanthopterygii</taxon>
        <taxon>Salmoniformes</taxon>
        <taxon>Salmonidae</taxon>
        <taxon>Salmoninae</taxon>
        <taxon>Oncorhynchus</taxon>
    </lineage>
</organism>
<evidence type="ECO:0008006" key="12">
    <source>
        <dbReference type="Google" id="ProtNLM"/>
    </source>
</evidence>
<evidence type="ECO:0000256" key="6">
    <source>
        <dbReference type="PROSITE-ProRule" id="PRU00266"/>
    </source>
</evidence>